<dbReference type="Gene3D" id="3.50.50.60">
    <property type="entry name" value="FAD/NAD(P)-binding domain"/>
    <property type="match status" value="2"/>
</dbReference>
<dbReference type="AlphaFoldDB" id="A0A7G1G4X3"/>
<accession>A0A7G1G4X3</accession>
<organism evidence="2 3">
    <name type="scientific">Tepiditoga spiralis</name>
    <dbReference type="NCBI Taxonomy" id="2108365"/>
    <lineage>
        <taxon>Bacteria</taxon>
        <taxon>Thermotogati</taxon>
        <taxon>Thermotogota</taxon>
        <taxon>Thermotogae</taxon>
        <taxon>Petrotogales</taxon>
        <taxon>Petrotogaceae</taxon>
        <taxon>Tepiditoga</taxon>
    </lineage>
</organism>
<dbReference type="InterPro" id="IPR010354">
    <property type="entry name" value="Oleate_hydratase"/>
</dbReference>
<dbReference type="GO" id="GO:0071949">
    <property type="term" value="F:FAD binding"/>
    <property type="evidence" value="ECO:0007669"/>
    <property type="project" value="InterPro"/>
</dbReference>
<name>A0A7G1G4X3_9BACT</name>
<keyword evidence="3" id="KW-1185">Reference proteome</keyword>
<dbReference type="KEGG" id="ocy:OSSY52_15820"/>
<dbReference type="InParanoid" id="A0A7G1G4X3"/>
<gene>
    <name evidence="2" type="ORF">OSSY52_15820</name>
</gene>
<dbReference type="SUPFAM" id="SSF51905">
    <property type="entry name" value="FAD/NAD(P)-binding domain"/>
    <property type="match status" value="1"/>
</dbReference>
<dbReference type="RefSeq" id="WP_190613976.1">
    <property type="nucleotide sequence ID" value="NZ_AP018712.1"/>
</dbReference>
<reference evidence="2 3" key="1">
    <citation type="submission" date="2018-06" db="EMBL/GenBank/DDBJ databases">
        <title>Genome sequencing of Oceanotoga sp. sy52.</title>
        <authorList>
            <person name="Mori K."/>
        </authorList>
    </citation>
    <scope>NUCLEOTIDE SEQUENCE [LARGE SCALE GENOMIC DNA]</scope>
    <source>
        <strain evidence="3">sy52</strain>
    </source>
</reference>
<dbReference type="EMBL" id="AP018712">
    <property type="protein sequence ID" value="BBE31441.1"/>
    <property type="molecule type" value="Genomic_DNA"/>
</dbReference>
<dbReference type="NCBIfam" id="NF010584">
    <property type="entry name" value="PRK13977.1"/>
    <property type="match status" value="1"/>
</dbReference>
<feature type="transmembrane region" description="Helical" evidence="1">
    <location>
        <begin position="20"/>
        <end position="37"/>
    </location>
</feature>
<dbReference type="GO" id="GO:0006631">
    <property type="term" value="P:fatty acid metabolic process"/>
    <property type="evidence" value="ECO:0007669"/>
    <property type="project" value="InterPro"/>
</dbReference>
<evidence type="ECO:0000313" key="2">
    <source>
        <dbReference type="EMBL" id="BBE31441.1"/>
    </source>
</evidence>
<evidence type="ECO:0000256" key="1">
    <source>
        <dbReference type="SAM" id="Phobius"/>
    </source>
</evidence>
<dbReference type="Proteomes" id="UP000516361">
    <property type="component" value="Chromosome"/>
</dbReference>
<keyword evidence="1" id="KW-0472">Membrane</keyword>
<evidence type="ECO:0000313" key="3">
    <source>
        <dbReference type="Proteomes" id="UP000516361"/>
    </source>
</evidence>
<dbReference type="Gene3D" id="3.30.9.80">
    <property type="match status" value="1"/>
</dbReference>
<protein>
    <submittedName>
        <fullName evidence="2">Oleate hydratase</fullName>
    </submittedName>
</protein>
<sequence length="566" mass="64558">MGSYQKINPKKPKNIEERKAYLIGGGIASLAAAAYLIKDGHMPGKNINILEQGNIFGGAMDGAGDAENGYVARGGREMEEHYECTWELFGMVPSLEDPSKTVLDEFKELNDIDPNFSNCRVIANRGEKLDFSTLGLSENHVKQLTKLFLATEEALGATTVEQFFDKSFLETDMWLYWRSMFAFEEWHSVVEMKRYMHRFIHLMPGMSKMDGLVFTKYNQYDSMILPLQKWLESQDVVFNKKTQVTDLDIEEINGKKVVLGIHLTRDGKEKFIKTTADDLVFFTNGSMTENSTLGSMDKAPVLNRELGPVWKLWKKIAEKDPLFGKPEVFCSDVDKTKWESFTITAKGPKMKELIEKYAERKIMPHRTVTGGIITIKDSNWLMSVTVNRQPQFKNQPEDVIVLWAYALFPDNKGDFINKKMSECTGKELLQELLYHFGIDEKDMQEYIDSSIVIPAMMPYITSQFMPRVKGDRPDVVPESSKNLAFLGQYAEIPNDCVFTVEYSVRSAIMAVYKLLELEKNPPEIYPSQYDIRVMANATKAMYSGRPLPGEFIIKKLLKDTSMDGLI</sequence>
<proteinExistence type="predicted"/>
<dbReference type="InterPro" id="IPR036188">
    <property type="entry name" value="FAD/NAD-bd_sf"/>
</dbReference>
<dbReference type="Pfam" id="PF06100">
    <property type="entry name" value="MCRA"/>
    <property type="match status" value="1"/>
</dbReference>
<dbReference type="PANTHER" id="PTHR37417">
    <property type="entry name" value="67 KDA MYOSIN-CROSS-REACTIVE ANTIGEN FAMILY PROTEIN (AFU_ORTHOLOGUE AFUA_5G09970)"/>
    <property type="match status" value="1"/>
</dbReference>
<keyword evidence="1" id="KW-0812">Transmembrane</keyword>
<dbReference type="GO" id="GO:0050151">
    <property type="term" value="F:oleate hydratase activity"/>
    <property type="evidence" value="ECO:0007669"/>
    <property type="project" value="InterPro"/>
</dbReference>
<keyword evidence="1" id="KW-1133">Transmembrane helix</keyword>
<dbReference type="PANTHER" id="PTHR37417:SF3">
    <property type="entry name" value="MYOSIN-CROSSREACTIVE PROTEIN"/>
    <property type="match status" value="1"/>
</dbReference>